<name>A0ACB8B754_9AGAM</name>
<dbReference type="EMBL" id="MU266518">
    <property type="protein sequence ID" value="KAH7921621.1"/>
    <property type="molecule type" value="Genomic_DNA"/>
</dbReference>
<sequence length="256" mass="30168">MTIFYLMIALVTIVLSFESSYLPVTRCNDPLDPAVRERQRIEWEADQRRHNHEVENRRALNEQWEREDLAREHTREQWQHEVAEHERLEKERRQREVEERQRLGMFWSDLRGFQGCKSYATREYTAQLWNVPNNYPHRIEACMNTPIVIHGVTYDKPTRCVDNGSYGLVGFWEVNHNEPSCSTFWEFFKDKGCVAQGSGKRRYEQFLANIPEGGDWKEFCATTPTSFHGLEFASPHHCFQGNPGAYGLWDVDDSTC</sequence>
<organism evidence="1 2">
    <name type="scientific">Leucogyrophana mollusca</name>
    <dbReference type="NCBI Taxonomy" id="85980"/>
    <lineage>
        <taxon>Eukaryota</taxon>
        <taxon>Fungi</taxon>
        <taxon>Dikarya</taxon>
        <taxon>Basidiomycota</taxon>
        <taxon>Agaricomycotina</taxon>
        <taxon>Agaricomycetes</taxon>
        <taxon>Agaricomycetidae</taxon>
        <taxon>Boletales</taxon>
        <taxon>Boletales incertae sedis</taxon>
        <taxon>Leucogyrophana</taxon>
    </lineage>
</organism>
<dbReference type="Proteomes" id="UP000790709">
    <property type="component" value="Unassembled WGS sequence"/>
</dbReference>
<evidence type="ECO:0000313" key="2">
    <source>
        <dbReference type="Proteomes" id="UP000790709"/>
    </source>
</evidence>
<keyword evidence="2" id="KW-1185">Reference proteome</keyword>
<protein>
    <submittedName>
        <fullName evidence="1">Uncharacterized protein</fullName>
    </submittedName>
</protein>
<gene>
    <name evidence="1" type="ORF">BV22DRAFT_1038435</name>
</gene>
<accession>A0ACB8B754</accession>
<proteinExistence type="predicted"/>
<evidence type="ECO:0000313" key="1">
    <source>
        <dbReference type="EMBL" id="KAH7921621.1"/>
    </source>
</evidence>
<comment type="caution">
    <text evidence="1">The sequence shown here is derived from an EMBL/GenBank/DDBJ whole genome shotgun (WGS) entry which is preliminary data.</text>
</comment>
<reference evidence="1" key="1">
    <citation type="journal article" date="2021" name="New Phytol.">
        <title>Evolutionary innovations through gain and loss of genes in the ectomycorrhizal Boletales.</title>
        <authorList>
            <person name="Wu G."/>
            <person name="Miyauchi S."/>
            <person name="Morin E."/>
            <person name="Kuo A."/>
            <person name="Drula E."/>
            <person name="Varga T."/>
            <person name="Kohler A."/>
            <person name="Feng B."/>
            <person name="Cao Y."/>
            <person name="Lipzen A."/>
            <person name="Daum C."/>
            <person name="Hundley H."/>
            <person name="Pangilinan J."/>
            <person name="Johnson J."/>
            <person name="Barry K."/>
            <person name="LaButti K."/>
            <person name="Ng V."/>
            <person name="Ahrendt S."/>
            <person name="Min B."/>
            <person name="Choi I.G."/>
            <person name="Park H."/>
            <person name="Plett J.M."/>
            <person name="Magnuson J."/>
            <person name="Spatafora J.W."/>
            <person name="Nagy L.G."/>
            <person name="Henrissat B."/>
            <person name="Grigoriev I.V."/>
            <person name="Yang Z.L."/>
            <person name="Xu J."/>
            <person name="Martin F.M."/>
        </authorList>
    </citation>
    <scope>NUCLEOTIDE SEQUENCE</scope>
    <source>
        <strain evidence="1">KUC20120723A-06</strain>
    </source>
</reference>